<organism evidence="1 2">
    <name type="scientific">Araneus ventricosus</name>
    <name type="common">Orbweaver spider</name>
    <name type="synonym">Epeira ventricosa</name>
    <dbReference type="NCBI Taxonomy" id="182803"/>
    <lineage>
        <taxon>Eukaryota</taxon>
        <taxon>Metazoa</taxon>
        <taxon>Ecdysozoa</taxon>
        <taxon>Arthropoda</taxon>
        <taxon>Chelicerata</taxon>
        <taxon>Arachnida</taxon>
        <taxon>Araneae</taxon>
        <taxon>Araneomorphae</taxon>
        <taxon>Entelegynae</taxon>
        <taxon>Araneoidea</taxon>
        <taxon>Araneidae</taxon>
        <taxon>Araneus</taxon>
    </lineage>
</organism>
<dbReference type="EMBL" id="BGPR01068227">
    <property type="protein sequence ID" value="GBO42227.1"/>
    <property type="molecule type" value="Genomic_DNA"/>
</dbReference>
<proteinExistence type="predicted"/>
<gene>
    <name evidence="1" type="ORF">AVEN_85580_1</name>
</gene>
<name>A0A4Y2X298_ARAVE</name>
<evidence type="ECO:0008006" key="3">
    <source>
        <dbReference type="Google" id="ProtNLM"/>
    </source>
</evidence>
<dbReference type="PANTHER" id="PTHR46060:SF1">
    <property type="entry name" value="MARINER MOS1 TRANSPOSASE-LIKE PROTEIN"/>
    <property type="match status" value="1"/>
</dbReference>
<protein>
    <recommendedName>
        <fullName evidence="3">Transposable element Tc1 transposase</fullName>
    </recommendedName>
</protein>
<reference evidence="1 2" key="1">
    <citation type="journal article" date="2019" name="Sci. Rep.">
        <title>Orb-weaving spider Araneus ventricosus genome elucidates the spidroin gene catalogue.</title>
        <authorList>
            <person name="Kono N."/>
            <person name="Nakamura H."/>
            <person name="Ohtoshi R."/>
            <person name="Moran D.A.P."/>
            <person name="Shinohara A."/>
            <person name="Yoshida Y."/>
            <person name="Fujiwara M."/>
            <person name="Mori M."/>
            <person name="Tomita M."/>
            <person name="Arakawa K."/>
        </authorList>
    </citation>
    <scope>NUCLEOTIDE SEQUENCE [LARGE SCALE GENOMIC DNA]</scope>
</reference>
<comment type="caution">
    <text evidence="1">The sequence shown here is derived from an EMBL/GenBank/DDBJ whole genome shotgun (WGS) entry which is preliminary data.</text>
</comment>
<dbReference type="Gene3D" id="3.30.420.10">
    <property type="entry name" value="Ribonuclease H-like superfamily/Ribonuclease H"/>
    <property type="match status" value="1"/>
</dbReference>
<dbReference type="AlphaFoldDB" id="A0A4Y2X298"/>
<dbReference type="InterPro" id="IPR036397">
    <property type="entry name" value="RNaseH_sf"/>
</dbReference>
<sequence length="272" mass="31837">MASKPDPPTQASMAKALNVSQQVVSYQLKHTLKKKCHKKPKCHHLNERSMQIRRQRSWPLYKILRKDRWRKFIITDEAGIYLSDTNAKSKVQYISRDQNRRDLTPSTTVPQPKGVMVWMGISANGVTKPRFVQPGAKINSEYLIQKILKPFLKDDYCRLYPNGDAVFHQDSAPSYASRVTQKFLTPQQVQFLRPQQWMPNNPDSALCDYFLWGHLKNKLNKRRVSTLRGLQKAIREEVKKIPQEMILQALKSWPKLCRQICYAEGRHIEKHR</sequence>
<dbReference type="PANTHER" id="PTHR46060">
    <property type="entry name" value="MARINER MOS1 TRANSPOSASE-LIKE PROTEIN"/>
    <property type="match status" value="1"/>
</dbReference>
<dbReference type="GO" id="GO:0003676">
    <property type="term" value="F:nucleic acid binding"/>
    <property type="evidence" value="ECO:0007669"/>
    <property type="project" value="InterPro"/>
</dbReference>
<evidence type="ECO:0000313" key="2">
    <source>
        <dbReference type="Proteomes" id="UP000499080"/>
    </source>
</evidence>
<keyword evidence="2" id="KW-1185">Reference proteome</keyword>
<evidence type="ECO:0000313" key="1">
    <source>
        <dbReference type="EMBL" id="GBO42227.1"/>
    </source>
</evidence>
<accession>A0A4Y2X298</accession>
<dbReference type="InterPro" id="IPR052709">
    <property type="entry name" value="Transposase-MT_Hybrid"/>
</dbReference>
<dbReference type="Proteomes" id="UP000499080">
    <property type="component" value="Unassembled WGS sequence"/>
</dbReference>